<keyword evidence="1" id="KW-0472">Membrane</keyword>
<reference evidence="2 3" key="1">
    <citation type="submission" date="2022-05" db="EMBL/GenBank/DDBJ databases">
        <title>A multi-omics perspective on studying reproductive biology in Daphnia sinensis.</title>
        <authorList>
            <person name="Jia J."/>
        </authorList>
    </citation>
    <scope>NUCLEOTIDE SEQUENCE [LARGE SCALE GENOMIC DNA]</scope>
    <source>
        <strain evidence="2 3">WSL</strain>
    </source>
</reference>
<keyword evidence="1" id="KW-0812">Transmembrane</keyword>
<dbReference type="AlphaFoldDB" id="A0AAD5KWY9"/>
<keyword evidence="1" id="KW-1133">Transmembrane helix</keyword>
<evidence type="ECO:0000256" key="1">
    <source>
        <dbReference type="SAM" id="Phobius"/>
    </source>
</evidence>
<sequence>MVNNVVDVCSEKKKTPKAKKHREQDMRRPERWLVLMSFAGLWTSICLFDACGTKGLE</sequence>
<dbReference type="Proteomes" id="UP000820818">
    <property type="component" value="Linkage Group LG3"/>
</dbReference>
<protein>
    <submittedName>
        <fullName evidence="2">Uncharacterized protein</fullName>
    </submittedName>
</protein>
<dbReference type="EMBL" id="WJBH02000003">
    <property type="protein sequence ID" value="KAI9562131.1"/>
    <property type="molecule type" value="Genomic_DNA"/>
</dbReference>
<accession>A0AAD5KWY9</accession>
<proteinExistence type="predicted"/>
<comment type="caution">
    <text evidence="2">The sequence shown here is derived from an EMBL/GenBank/DDBJ whole genome shotgun (WGS) entry which is preliminary data.</text>
</comment>
<name>A0AAD5KWY9_9CRUS</name>
<feature type="transmembrane region" description="Helical" evidence="1">
    <location>
        <begin position="32"/>
        <end position="50"/>
    </location>
</feature>
<evidence type="ECO:0000313" key="3">
    <source>
        <dbReference type="Proteomes" id="UP000820818"/>
    </source>
</evidence>
<keyword evidence="3" id="KW-1185">Reference proteome</keyword>
<evidence type="ECO:0000313" key="2">
    <source>
        <dbReference type="EMBL" id="KAI9562131.1"/>
    </source>
</evidence>
<organism evidence="2 3">
    <name type="scientific">Daphnia sinensis</name>
    <dbReference type="NCBI Taxonomy" id="1820382"/>
    <lineage>
        <taxon>Eukaryota</taxon>
        <taxon>Metazoa</taxon>
        <taxon>Ecdysozoa</taxon>
        <taxon>Arthropoda</taxon>
        <taxon>Crustacea</taxon>
        <taxon>Branchiopoda</taxon>
        <taxon>Diplostraca</taxon>
        <taxon>Cladocera</taxon>
        <taxon>Anomopoda</taxon>
        <taxon>Daphniidae</taxon>
        <taxon>Daphnia</taxon>
        <taxon>Daphnia similis group</taxon>
    </lineage>
</organism>
<gene>
    <name evidence="2" type="ORF">GHT06_013096</name>
</gene>